<dbReference type="AlphaFoldDB" id="M8ATE3"/>
<dbReference type="eggNOG" id="KOG0143">
    <property type="taxonomic scope" value="Eukaryota"/>
</dbReference>
<dbReference type="InterPro" id="IPR027443">
    <property type="entry name" value="IPNS-like_sf"/>
</dbReference>
<proteinExistence type="predicted"/>
<reference evidence="1" key="1">
    <citation type="journal article" date="2013" name="Nature">
        <title>Draft genome of the wheat A-genome progenitor Triticum urartu.</title>
        <authorList>
            <person name="Ling H.Q."/>
            <person name="Zhao S."/>
            <person name="Liu D."/>
            <person name="Wang J."/>
            <person name="Sun H."/>
            <person name="Zhang C."/>
            <person name="Fan H."/>
            <person name="Li D."/>
            <person name="Dong L."/>
            <person name="Tao Y."/>
            <person name="Gao C."/>
            <person name="Wu H."/>
            <person name="Li Y."/>
            <person name="Cui Y."/>
            <person name="Guo X."/>
            <person name="Zheng S."/>
            <person name="Wang B."/>
            <person name="Yu K."/>
            <person name="Liang Q."/>
            <person name="Yang W."/>
            <person name="Lou X."/>
            <person name="Chen J."/>
            <person name="Feng M."/>
            <person name="Jian J."/>
            <person name="Zhang X."/>
            <person name="Luo G."/>
            <person name="Jiang Y."/>
            <person name="Liu J."/>
            <person name="Wang Z."/>
            <person name="Sha Y."/>
            <person name="Zhang B."/>
            <person name="Wu H."/>
            <person name="Tang D."/>
            <person name="Shen Q."/>
            <person name="Xue P."/>
            <person name="Zou S."/>
            <person name="Wang X."/>
            <person name="Liu X."/>
            <person name="Wang F."/>
            <person name="Yang Y."/>
            <person name="An X."/>
            <person name="Dong Z."/>
            <person name="Zhang K."/>
            <person name="Zhang X."/>
            <person name="Luo M.C."/>
            <person name="Dvorak J."/>
            <person name="Tong Y."/>
            <person name="Wang J."/>
            <person name="Yang H."/>
            <person name="Li Z."/>
            <person name="Wang D."/>
            <person name="Zhang A."/>
            <person name="Wang J."/>
        </authorList>
    </citation>
    <scope>NUCLEOTIDE SEQUENCE</scope>
</reference>
<dbReference type="Gene3D" id="2.60.120.330">
    <property type="entry name" value="B-lactam Antibiotic, Isopenicillin N Synthase, Chain"/>
    <property type="match status" value="1"/>
</dbReference>
<accession>M8ATE3</accession>
<protein>
    <submittedName>
        <fullName evidence="1">Uncharacterized protein</fullName>
    </submittedName>
</protein>
<dbReference type="EMBL" id="KD058248">
    <property type="protein sequence ID" value="EMS64284.1"/>
    <property type="molecule type" value="Genomic_DNA"/>
</dbReference>
<name>M8ATE3_TRIUA</name>
<sequence>MASDRLAAIKAFDETNAGVKGLVDAGVTAVPAFFRHPPDPLSQSACPDAAAIPVVDLSGSRSEVVGALVSNDRADAAGACAPAVADAVGPPCYKSVTAGGLLRPALARAAYKSVTAEELLRSSIAQTLGDLRL</sequence>
<gene>
    <name evidence="1" type="ORF">TRIUR3_21674</name>
</gene>
<organism evidence="1">
    <name type="scientific">Triticum urartu</name>
    <name type="common">Red wild einkorn</name>
    <name type="synonym">Crithodium urartu</name>
    <dbReference type="NCBI Taxonomy" id="4572"/>
    <lineage>
        <taxon>Eukaryota</taxon>
        <taxon>Viridiplantae</taxon>
        <taxon>Streptophyta</taxon>
        <taxon>Embryophyta</taxon>
        <taxon>Tracheophyta</taxon>
        <taxon>Spermatophyta</taxon>
        <taxon>Magnoliopsida</taxon>
        <taxon>Liliopsida</taxon>
        <taxon>Poales</taxon>
        <taxon>Poaceae</taxon>
        <taxon>BOP clade</taxon>
        <taxon>Pooideae</taxon>
        <taxon>Triticodae</taxon>
        <taxon>Triticeae</taxon>
        <taxon>Triticinae</taxon>
        <taxon>Triticum</taxon>
    </lineage>
</organism>
<dbReference type="STRING" id="4572.M8ATE3"/>
<evidence type="ECO:0000313" key="1">
    <source>
        <dbReference type="EMBL" id="EMS64284.1"/>
    </source>
</evidence>